<dbReference type="InterPro" id="IPR012348">
    <property type="entry name" value="RNR-like"/>
</dbReference>
<dbReference type="GO" id="GO:0016491">
    <property type="term" value="F:oxidoreductase activity"/>
    <property type="evidence" value="ECO:0007669"/>
    <property type="project" value="InterPro"/>
</dbReference>
<organism evidence="1 2">
    <name type="scientific">Frondihabitans australicus</name>
    <dbReference type="NCBI Taxonomy" id="386892"/>
    <lineage>
        <taxon>Bacteria</taxon>
        <taxon>Bacillati</taxon>
        <taxon>Actinomycetota</taxon>
        <taxon>Actinomycetes</taxon>
        <taxon>Micrococcales</taxon>
        <taxon>Microbacteriaceae</taxon>
        <taxon>Frondihabitans</taxon>
    </lineage>
</organism>
<accession>A0A495IMB0</accession>
<reference evidence="1 2" key="1">
    <citation type="submission" date="2018-10" db="EMBL/GenBank/DDBJ databases">
        <title>Sequencing the genomes of 1000 actinobacteria strains.</title>
        <authorList>
            <person name="Klenk H.-P."/>
        </authorList>
    </citation>
    <scope>NUCLEOTIDE SEQUENCE [LARGE SCALE GENOMIC DNA]</scope>
    <source>
        <strain evidence="1 2">DSM 17894</strain>
    </source>
</reference>
<protein>
    <submittedName>
        <fullName evidence="1">Uncharacterized protein</fullName>
    </submittedName>
</protein>
<dbReference type="EMBL" id="RBKS01000001">
    <property type="protein sequence ID" value="RKR76265.1"/>
    <property type="molecule type" value="Genomic_DNA"/>
</dbReference>
<evidence type="ECO:0000313" key="2">
    <source>
        <dbReference type="Proteomes" id="UP000280008"/>
    </source>
</evidence>
<dbReference type="RefSeq" id="WP_121371259.1">
    <property type="nucleotide sequence ID" value="NZ_RBKS01000001.1"/>
</dbReference>
<proteinExistence type="predicted"/>
<comment type="caution">
    <text evidence="1">The sequence shown here is derived from an EMBL/GenBank/DDBJ whole genome shotgun (WGS) entry which is preliminary data.</text>
</comment>
<name>A0A495IMB0_9MICO</name>
<dbReference type="Gene3D" id="1.10.620.20">
    <property type="entry name" value="Ribonucleotide Reductase, subunit A"/>
    <property type="match status" value="1"/>
</dbReference>
<evidence type="ECO:0000313" key="1">
    <source>
        <dbReference type="EMBL" id="RKR76265.1"/>
    </source>
</evidence>
<sequence>MTTSSSAGNAGAFDIREFTRTAQGNFRSELDLAAYESAPLDTATLEMLRYLTRLESATMEHLRNLLVTATHKDARVTAFLVTWAFEKFWMADALDAVVEANGMPRMKTVPEGSPRRSADEIVQRSGPVRRALAAVGLGAPIVCTHMTFGLIDEWILRTAYDRVKQNSGSPALVATLERIQHIKTRHEAFFADEADWRLRDSTRAVRQTRAALLTAVWPIGAVERAAADRDMFERYVFGDAEGLAAAESIGSRVAGLPGLDARVGQATTRKLLP</sequence>
<dbReference type="Proteomes" id="UP000280008">
    <property type="component" value="Unassembled WGS sequence"/>
</dbReference>
<keyword evidence="2" id="KW-1185">Reference proteome</keyword>
<dbReference type="AlphaFoldDB" id="A0A495IMB0"/>
<dbReference type="OrthoDB" id="3721183at2"/>
<gene>
    <name evidence="1" type="ORF">C8E83_3431</name>
</gene>